<dbReference type="InterPro" id="IPR002035">
    <property type="entry name" value="VWF_A"/>
</dbReference>
<dbReference type="RefSeq" id="WP_121173889.1">
    <property type="nucleotide sequence ID" value="NZ_RBIN01000009.1"/>
</dbReference>
<gene>
    <name evidence="3" type="ORF">C7446_2996</name>
</gene>
<organism evidence="3 4">
    <name type="scientific">Kushneria sinocarnis</name>
    <dbReference type="NCBI Taxonomy" id="595502"/>
    <lineage>
        <taxon>Bacteria</taxon>
        <taxon>Pseudomonadati</taxon>
        <taxon>Pseudomonadota</taxon>
        <taxon>Gammaproteobacteria</taxon>
        <taxon>Oceanospirillales</taxon>
        <taxon>Halomonadaceae</taxon>
        <taxon>Kushneria</taxon>
    </lineage>
</organism>
<sequence>MKQRLHRIYPADTGRWARPGHWLLIGLLLLTLSLPAAAARQGEVRLVLDVSGSMKGNDPGNLRANGVRLLVELLPAQLRAGLWTFGDRVANPLPLANVDEQWRQRALAVLPRLTDYQQFTDIERALREAARADGAGPVHVILLTDGMVDIPAAGSSKQAHDAASRRRILERLAPRLAERGVIVDTIALSRNADIPLLRRLAQQTGGLASVAETPEALLRSFLDVLGRVVPRQEVPLDQGRFAIDDRVDSFTALLFHDSDDPAVSLTTPRGETLTRNSAGVRWRHDERFDLITVPSPAEGRWQVNGAIGPGSRILIDSALQLAGAPLPATLYQHFAVPLEAWLEGPGSEEDAIRITAELRQQGTLLDRASLTRDDEGHFHGQLEPGDASGNARLQLVARGETFTRLRQQSVDIAPAISASLADDQSAIALQAAFGRLDHHNTTLTATLQGEALPVDTPAPQRWQVALPAQLPDVSVPVALSARVQLDGETRTIALPPVQLNASSAVGVSGARFDREAPDAQSLANDDEAEAADEDTGWSFQQLWSRAQAQWPQLQRRLTAYTGAPWWAVVIAASGLVWLVLLMRRRRRRRQRHRRREPHL</sequence>
<protein>
    <submittedName>
        <fullName evidence="3">Uncharacterized protein (TIGR03503 family)</fullName>
    </submittedName>
</protein>
<dbReference type="PROSITE" id="PS50234">
    <property type="entry name" value="VWFA"/>
    <property type="match status" value="1"/>
</dbReference>
<dbReference type="SMART" id="SM00327">
    <property type="entry name" value="VWA"/>
    <property type="match status" value="1"/>
</dbReference>
<dbReference type="Pfam" id="PF13768">
    <property type="entry name" value="VWA_3"/>
    <property type="match status" value="1"/>
</dbReference>
<keyword evidence="4" id="KW-1185">Reference proteome</keyword>
<evidence type="ECO:0000313" key="4">
    <source>
        <dbReference type="Proteomes" id="UP000281975"/>
    </source>
</evidence>
<dbReference type="SUPFAM" id="SSF53300">
    <property type="entry name" value="vWA-like"/>
    <property type="match status" value="1"/>
</dbReference>
<dbReference type="Proteomes" id="UP000281975">
    <property type="component" value="Unassembled WGS sequence"/>
</dbReference>
<dbReference type="Gene3D" id="3.40.50.410">
    <property type="entry name" value="von Willebrand factor, type A domain"/>
    <property type="match status" value="1"/>
</dbReference>
<evidence type="ECO:0000259" key="2">
    <source>
        <dbReference type="PROSITE" id="PS50234"/>
    </source>
</evidence>
<accession>A0A420WTL7</accession>
<feature type="transmembrane region" description="Helical" evidence="1">
    <location>
        <begin position="563"/>
        <end position="582"/>
    </location>
</feature>
<keyword evidence="1" id="KW-1133">Transmembrane helix</keyword>
<keyword evidence="1" id="KW-0472">Membrane</keyword>
<feature type="domain" description="VWFA" evidence="2">
    <location>
        <begin position="43"/>
        <end position="225"/>
    </location>
</feature>
<dbReference type="CDD" id="cd00198">
    <property type="entry name" value="vWFA"/>
    <property type="match status" value="1"/>
</dbReference>
<dbReference type="OrthoDB" id="798937at2"/>
<proteinExistence type="predicted"/>
<reference evidence="3 4" key="1">
    <citation type="submission" date="2018-10" db="EMBL/GenBank/DDBJ databases">
        <title>Genomic Encyclopedia of Type Strains, Phase IV (KMG-IV): sequencing the most valuable type-strain genomes for metagenomic binning, comparative biology and taxonomic classification.</title>
        <authorList>
            <person name="Goeker M."/>
        </authorList>
    </citation>
    <scope>NUCLEOTIDE SEQUENCE [LARGE SCALE GENOMIC DNA]</scope>
    <source>
        <strain evidence="3 4">DSM 23229</strain>
    </source>
</reference>
<keyword evidence="1" id="KW-0812">Transmembrane</keyword>
<comment type="caution">
    <text evidence="3">The sequence shown here is derived from an EMBL/GenBank/DDBJ whole genome shotgun (WGS) entry which is preliminary data.</text>
</comment>
<evidence type="ECO:0000256" key="1">
    <source>
        <dbReference type="SAM" id="Phobius"/>
    </source>
</evidence>
<name>A0A420WTL7_9GAMM</name>
<dbReference type="AlphaFoldDB" id="A0A420WTL7"/>
<dbReference type="EMBL" id="RBIN01000009">
    <property type="protein sequence ID" value="RKQ96395.1"/>
    <property type="molecule type" value="Genomic_DNA"/>
</dbReference>
<evidence type="ECO:0000313" key="3">
    <source>
        <dbReference type="EMBL" id="RKQ96395.1"/>
    </source>
</evidence>
<dbReference type="InterPro" id="IPR036465">
    <property type="entry name" value="vWFA_dom_sf"/>
</dbReference>